<accession>A0A931SDP4</accession>
<organism evidence="2 3">
    <name type="scientific">Candidatus Sungiibacteriota bacterium</name>
    <dbReference type="NCBI Taxonomy" id="2750080"/>
    <lineage>
        <taxon>Bacteria</taxon>
        <taxon>Candidatus Sungiibacteriota</taxon>
    </lineage>
</organism>
<proteinExistence type="predicted"/>
<evidence type="ECO:0000256" key="1">
    <source>
        <dbReference type="SAM" id="Phobius"/>
    </source>
</evidence>
<sequence>MPDDLISTQQRSAISLNKTVGNGLLVASIVVCLGVVVLSGGVYIYQKILQRNTAALKDEVEKMEQDLRDPQGPSNSNIDQILALDQKLGSLRQLLENHVIGSNVLQLLEGNTLPRVRYTTLSLAAEARKIDLAGEAASYLTLAEQVRVFESLPEVEAVNFSGLSLSDKGILSFKLSIIFKPILLRWRG</sequence>
<evidence type="ECO:0008006" key="4">
    <source>
        <dbReference type="Google" id="ProtNLM"/>
    </source>
</evidence>
<dbReference type="Proteomes" id="UP000724148">
    <property type="component" value="Unassembled WGS sequence"/>
</dbReference>
<keyword evidence="1" id="KW-0812">Transmembrane</keyword>
<comment type="caution">
    <text evidence="2">The sequence shown here is derived from an EMBL/GenBank/DDBJ whole genome shotgun (WGS) entry which is preliminary data.</text>
</comment>
<keyword evidence="1" id="KW-0472">Membrane</keyword>
<evidence type="ECO:0000313" key="3">
    <source>
        <dbReference type="Proteomes" id="UP000724148"/>
    </source>
</evidence>
<dbReference type="AlphaFoldDB" id="A0A931SDP4"/>
<keyword evidence="1" id="KW-1133">Transmembrane helix</keyword>
<reference evidence="2" key="1">
    <citation type="submission" date="2020-07" db="EMBL/GenBank/DDBJ databases">
        <title>Huge and variable diversity of episymbiotic CPR bacteria and DPANN archaea in groundwater ecosystems.</title>
        <authorList>
            <person name="He C.Y."/>
            <person name="Keren R."/>
            <person name="Whittaker M."/>
            <person name="Farag I.F."/>
            <person name="Doudna J."/>
            <person name="Cate J.H.D."/>
            <person name="Banfield J.F."/>
        </authorList>
    </citation>
    <scope>NUCLEOTIDE SEQUENCE</scope>
    <source>
        <strain evidence="2">NC_groundwater_193_Ag_S-0.1um_51_7</strain>
    </source>
</reference>
<gene>
    <name evidence="2" type="ORF">HYT40_01395</name>
</gene>
<evidence type="ECO:0000313" key="2">
    <source>
        <dbReference type="EMBL" id="MBI2096793.1"/>
    </source>
</evidence>
<name>A0A931SDP4_9BACT</name>
<feature type="transmembrane region" description="Helical" evidence="1">
    <location>
        <begin position="20"/>
        <end position="45"/>
    </location>
</feature>
<protein>
    <recommendedName>
        <fullName evidence="4">PilN domain-containing protein</fullName>
    </recommendedName>
</protein>
<dbReference type="EMBL" id="JACOZA010000035">
    <property type="protein sequence ID" value="MBI2096793.1"/>
    <property type="molecule type" value="Genomic_DNA"/>
</dbReference>